<evidence type="ECO:0000313" key="2">
    <source>
        <dbReference type="Proteomes" id="UP001320119"/>
    </source>
</evidence>
<dbReference type="PIRSF" id="PIRSF011484">
    <property type="entry name" value="YaeQ"/>
    <property type="match status" value="1"/>
</dbReference>
<reference evidence="1 2" key="1">
    <citation type="journal article" date="2022" name="IScience">
        <title>An ultrasensitive nanofiber-based assay for enzymatic hydrolysis and deep-sea microbial degradation of cellulose.</title>
        <authorList>
            <person name="Tsudome M."/>
            <person name="Tachioka M."/>
            <person name="Miyazaki M."/>
            <person name="Uchimura K."/>
            <person name="Tsuda M."/>
            <person name="Takaki Y."/>
            <person name="Deguchi S."/>
        </authorList>
    </citation>
    <scope>NUCLEOTIDE SEQUENCE [LARGE SCALE GENOMIC DNA]</scope>
    <source>
        <strain evidence="1 2">GE09</strain>
    </source>
</reference>
<dbReference type="RefSeq" id="WP_236984213.1">
    <property type="nucleotide sequence ID" value="NZ_AP023086.1"/>
</dbReference>
<protein>
    <recommendedName>
        <fullName evidence="3">YaeQ family protein</fullName>
    </recommendedName>
</protein>
<dbReference type="KEGG" id="marq:MARGE09_P3395"/>
<name>A0AAN1WKE2_9GAMM</name>
<evidence type="ECO:0008006" key="3">
    <source>
        <dbReference type="Google" id="ProtNLM"/>
    </source>
</evidence>
<dbReference type="Gene3D" id="3.10.640.10">
    <property type="entry name" value="Restriction endonuclease-like alpha-beta roll domain"/>
    <property type="match status" value="1"/>
</dbReference>
<dbReference type="SUPFAM" id="SSF52980">
    <property type="entry name" value="Restriction endonuclease-like"/>
    <property type="match status" value="1"/>
</dbReference>
<keyword evidence="2" id="KW-1185">Reference proteome</keyword>
<evidence type="ECO:0000313" key="1">
    <source>
        <dbReference type="EMBL" id="BCD99194.1"/>
    </source>
</evidence>
<gene>
    <name evidence="1" type="ORF">MARGE09_P3395</name>
</gene>
<accession>A0AAN1WKE2</accession>
<dbReference type="PANTHER" id="PTHR38784:SF1">
    <property type="entry name" value="SUCROSE PHOSPHORYLASE"/>
    <property type="match status" value="1"/>
</dbReference>
<dbReference type="InterPro" id="IPR009822">
    <property type="entry name" value="YaeQ"/>
</dbReference>
<dbReference type="Pfam" id="PF07152">
    <property type="entry name" value="YaeQ"/>
    <property type="match status" value="1"/>
</dbReference>
<organism evidence="1 2">
    <name type="scientific">Marinagarivorans cellulosilyticus</name>
    <dbReference type="NCBI Taxonomy" id="2721545"/>
    <lineage>
        <taxon>Bacteria</taxon>
        <taxon>Pseudomonadati</taxon>
        <taxon>Pseudomonadota</taxon>
        <taxon>Gammaproteobacteria</taxon>
        <taxon>Cellvibrionales</taxon>
        <taxon>Cellvibrionaceae</taxon>
        <taxon>Marinagarivorans</taxon>
    </lineage>
</organism>
<dbReference type="Proteomes" id="UP001320119">
    <property type="component" value="Chromosome"/>
</dbReference>
<sequence>MALKSKVYKTSLIVSNTDSHHYNTYDFKVACHPSETEGRMCLRLAAFALFAHENLSFTRGLCATDEPDIWQKDDTGLIERWIDLGWPDEKRIAKACGQASEVIVIAYGRNTAPWWQGLADKTPRFKRLTVIDAGESIIEDLAPLVASSMALTATISDGILWLSNGVDTVEMPLIYLKGA</sequence>
<dbReference type="InterPro" id="IPR038590">
    <property type="entry name" value="YaeQ_sf"/>
</dbReference>
<proteinExistence type="predicted"/>
<dbReference type="PANTHER" id="PTHR38784">
    <property type="entry name" value="SUCROSE PHOSPHORYLASE"/>
    <property type="match status" value="1"/>
</dbReference>
<dbReference type="AlphaFoldDB" id="A0AAN1WKE2"/>
<dbReference type="InterPro" id="IPR011335">
    <property type="entry name" value="Restrct_endonuc-II-like"/>
</dbReference>
<dbReference type="SMART" id="SM01322">
    <property type="entry name" value="YaeQ"/>
    <property type="match status" value="1"/>
</dbReference>
<dbReference type="EMBL" id="AP023086">
    <property type="protein sequence ID" value="BCD99194.1"/>
    <property type="molecule type" value="Genomic_DNA"/>
</dbReference>